<comment type="caution">
    <text evidence="3">The sequence shown here is derived from an EMBL/GenBank/DDBJ whole genome shotgun (WGS) entry which is preliminary data.</text>
</comment>
<feature type="region of interest" description="Disordered" evidence="1">
    <location>
        <begin position="135"/>
        <end position="158"/>
    </location>
</feature>
<name>A0A2U2BRN7_9PROT</name>
<proteinExistence type="predicted"/>
<dbReference type="GO" id="GO:0042834">
    <property type="term" value="F:peptidoglycan binding"/>
    <property type="evidence" value="ECO:0007669"/>
    <property type="project" value="InterPro"/>
</dbReference>
<dbReference type="EMBL" id="QEXV01000006">
    <property type="protein sequence ID" value="PWE16656.1"/>
    <property type="molecule type" value="Genomic_DNA"/>
</dbReference>
<evidence type="ECO:0000256" key="1">
    <source>
        <dbReference type="SAM" id="MobiDB-lite"/>
    </source>
</evidence>
<sequence>MRRPSARQLAIRVLRSATVWTAGRGVSADIGFGVTPGGRRRKLAARRSGRQARATRARSRFMRRFMLIAAALAVTGCASGSLSEETEPSSASAATPAARQALALAGMLEARASRSPDDLDRARTEMTALERALTAAPEAAEPMQTAAAPAPTEPAPARRPAAIRPTLEVDGPPPPAPDLEGSASLLYAIHLASYRGVETLEAGWSQLRAAHPELAELRPRMARVDLGERGVFLRLKAGPFDTAEAAQAACRRIGASEDWCATADFTGEPLADSGE</sequence>
<reference evidence="4" key="1">
    <citation type="submission" date="2018-05" db="EMBL/GenBank/DDBJ databases">
        <authorList>
            <person name="Liu B.-T."/>
        </authorList>
    </citation>
    <scope>NUCLEOTIDE SEQUENCE [LARGE SCALE GENOMIC DNA]</scope>
    <source>
        <strain evidence="4">WD6-1</strain>
    </source>
</reference>
<dbReference type="Proteomes" id="UP000245168">
    <property type="component" value="Unassembled WGS sequence"/>
</dbReference>
<dbReference type="AlphaFoldDB" id="A0A2U2BRN7"/>
<dbReference type="Pfam" id="PF05036">
    <property type="entry name" value="SPOR"/>
    <property type="match status" value="1"/>
</dbReference>
<evidence type="ECO:0000259" key="2">
    <source>
        <dbReference type="PROSITE" id="PS51724"/>
    </source>
</evidence>
<gene>
    <name evidence="3" type="ORF">DDZ18_12025</name>
</gene>
<evidence type="ECO:0000313" key="3">
    <source>
        <dbReference type="EMBL" id="PWE16656.1"/>
    </source>
</evidence>
<dbReference type="PROSITE" id="PS51724">
    <property type="entry name" value="SPOR"/>
    <property type="match status" value="1"/>
</dbReference>
<dbReference type="InterPro" id="IPR007730">
    <property type="entry name" value="SPOR-like_dom"/>
</dbReference>
<accession>A0A2U2BRN7</accession>
<feature type="compositionally biased region" description="Low complexity" evidence="1">
    <location>
        <begin position="135"/>
        <end position="150"/>
    </location>
</feature>
<keyword evidence="4" id="KW-1185">Reference proteome</keyword>
<feature type="domain" description="SPOR" evidence="2">
    <location>
        <begin position="181"/>
        <end position="272"/>
    </location>
</feature>
<evidence type="ECO:0000313" key="4">
    <source>
        <dbReference type="Proteomes" id="UP000245168"/>
    </source>
</evidence>
<protein>
    <recommendedName>
        <fullName evidence="2">SPOR domain-containing protein</fullName>
    </recommendedName>
</protein>
<organism evidence="3 4">
    <name type="scientific">Marinicauda salina</name>
    <dbReference type="NCBI Taxonomy" id="2135793"/>
    <lineage>
        <taxon>Bacteria</taxon>
        <taxon>Pseudomonadati</taxon>
        <taxon>Pseudomonadota</taxon>
        <taxon>Alphaproteobacteria</taxon>
        <taxon>Maricaulales</taxon>
        <taxon>Maricaulaceae</taxon>
        <taxon>Marinicauda</taxon>
    </lineage>
</organism>